<evidence type="ECO:0000256" key="3">
    <source>
        <dbReference type="ARBA" id="ARBA00022448"/>
    </source>
</evidence>
<dbReference type="GO" id="GO:0034702">
    <property type="term" value="C:monoatomic ion channel complex"/>
    <property type="evidence" value="ECO:0007669"/>
    <property type="project" value="UniProtKB-KW"/>
</dbReference>
<evidence type="ECO:0000256" key="14">
    <source>
        <dbReference type="SAM" id="Phobius"/>
    </source>
</evidence>
<evidence type="ECO:0000256" key="6">
    <source>
        <dbReference type="ARBA" id="ARBA00022882"/>
    </source>
</evidence>
<dbReference type="GO" id="GO:0005886">
    <property type="term" value="C:plasma membrane"/>
    <property type="evidence" value="ECO:0007669"/>
    <property type="project" value="UniProtKB-SubCell"/>
</dbReference>
<evidence type="ECO:0000256" key="5">
    <source>
        <dbReference type="ARBA" id="ARBA00022692"/>
    </source>
</evidence>
<organism evidence="16 17">
    <name type="scientific">Triparma strigata</name>
    <dbReference type="NCBI Taxonomy" id="1606541"/>
    <lineage>
        <taxon>Eukaryota</taxon>
        <taxon>Sar</taxon>
        <taxon>Stramenopiles</taxon>
        <taxon>Ochrophyta</taxon>
        <taxon>Bolidophyceae</taxon>
        <taxon>Parmales</taxon>
        <taxon>Triparmaceae</taxon>
        <taxon>Triparma</taxon>
    </lineage>
</organism>
<evidence type="ECO:0000256" key="13">
    <source>
        <dbReference type="SAM" id="Coils"/>
    </source>
</evidence>
<keyword evidence="6" id="KW-0851">Voltage-gated channel</keyword>
<feature type="transmembrane region" description="Helical" evidence="14">
    <location>
        <begin position="45"/>
        <end position="67"/>
    </location>
</feature>
<dbReference type="EMBL" id="BRXY01000448">
    <property type="protein sequence ID" value="GMH95663.1"/>
    <property type="molecule type" value="Genomic_DNA"/>
</dbReference>
<keyword evidence="3" id="KW-0813">Transport</keyword>
<feature type="domain" description="Ion transport" evidence="15">
    <location>
        <begin position="46"/>
        <end position="198"/>
    </location>
</feature>
<keyword evidence="5 14" id="KW-0812">Transmembrane</keyword>
<evidence type="ECO:0000256" key="9">
    <source>
        <dbReference type="ARBA" id="ARBA00023065"/>
    </source>
</evidence>
<dbReference type="GO" id="GO:0030171">
    <property type="term" value="F:voltage-gated proton channel activity"/>
    <property type="evidence" value="ECO:0007669"/>
    <property type="project" value="InterPro"/>
</dbReference>
<feature type="transmembrane region" description="Helical" evidence="14">
    <location>
        <begin position="120"/>
        <end position="141"/>
    </location>
</feature>
<keyword evidence="4" id="KW-1003">Cell membrane</keyword>
<dbReference type="Pfam" id="PF00520">
    <property type="entry name" value="Ion_trans"/>
    <property type="match status" value="1"/>
</dbReference>
<keyword evidence="11" id="KW-0407">Ion channel</keyword>
<evidence type="ECO:0000259" key="15">
    <source>
        <dbReference type="Pfam" id="PF00520"/>
    </source>
</evidence>
<keyword evidence="7 14" id="KW-1133">Transmembrane helix</keyword>
<dbReference type="InterPro" id="IPR027359">
    <property type="entry name" value="Volt_channel_dom_sf"/>
</dbReference>
<keyword evidence="17" id="KW-1185">Reference proteome</keyword>
<evidence type="ECO:0000256" key="12">
    <source>
        <dbReference type="ARBA" id="ARBA00031989"/>
    </source>
</evidence>
<evidence type="ECO:0000313" key="16">
    <source>
        <dbReference type="EMBL" id="GMH95663.1"/>
    </source>
</evidence>
<evidence type="ECO:0000256" key="10">
    <source>
        <dbReference type="ARBA" id="ARBA00023136"/>
    </source>
</evidence>
<evidence type="ECO:0000256" key="8">
    <source>
        <dbReference type="ARBA" id="ARBA00023054"/>
    </source>
</evidence>
<dbReference type="Gene3D" id="1.20.120.350">
    <property type="entry name" value="Voltage-gated potassium channels. Chain C"/>
    <property type="match status" value="1"/>
</dbReference>
<sequence length="240" mass="27509">MFRLAKRVDEHKERNKRLGYLGFVVQADAHHEPWRKHLAHNLESYKFEMLVVLCLVLDVWCVFLEIMSAENGLNRDLKWVRGLVTFAGVLSKTIVILFVVDVLLHICAFGFRHWLANRLYVLDGFVVLVTFILEFIVHPLVHSGGGGGGHRLLEEEGGVGGGDAERNTEAAELVVVIIRSWRFIRLFHGLAFSEKLRHDEHLKQLDEKVELENLEEQLKDENERLKARVEELGEGEKGKA</sequence>
<evidence type="ECO:0000256" key="7">
    <source>
        <dbReference type="ARBA" id="ARBA00022989"/>
    </source>
</evidence>
<comment type="caution">
    <text evidence="16">The sequence shown here is derived from an EMBL/GenBank/DDBJ whole genome shotgun (WGS) entry which is preliminary data.</text>
</comment>
<keyword evidence="10 14" id="KW-0472">Membrane</keyword>
<accession>A0A9W7BZR7</accession>
<proteinExistence type="predicted"/>
<evidence type="ECO:0000256" key="11">
    <source>
        <dbReference type="ARBA" id="ARBA00023303"/>
    </source>
</evidence>
<comment type="subcellular location">
    <subcellularLocation>
        <location evidence="1">Cell membrane</location>
        <topology evidence="1">Multi-pass membrane protein</topology>
    </subcellularLocation>
</comment>
<feature type="transmembrane region" description="Helical" evidence="14">
    <location>
        <begin position="79"/>
        <end position="100"/>
    </location>
</feature>
<evidence type="ECO:0000256" key="4">
    <source>
        <dbReference type="ARBA" id="ARBA00022475"/>
    </source>
</evidence>
<evidence type="ECO:0000256" key="2">
    <source>
        <dbReference type="ARBA" id="ARBA00015897"/>
    </source>
</evidence>
<reference evidence="17" key="1">
    <citation type="journal article" date="2023" name="Commun. Biol.">
        <title>Genome analysis of Parmales, the sister group of diatoms, reveals the evolutionary specialization of diatoms from phago-mixotrophs to photoautotrophs.</title>
        <authorList>
            <person name="Ban H."/>
            <person name="Sato S."/>
            <person name="Yoshikawa S."/>
            <person name="Yamada K."/>
            <person name="Nakamura Y."/>
            <person name="Ichinomiya M."/>
            <person name="Sato N."/>
            <person name="Blanc-Mathieu R."/>
            <person name="Endo H."/>
            <person name="Kuwata A."/>
            <person name="Ogata H."/>
        </authorList>
    </citation>
    <scope>NUCLEOTIDE SEQUENCE [LARGE SCALE GENOMIC DNA]</scope>
    <source>
        <strain evidence="17">NIES 3701</strain>
    </source>
</reference>
<feature type="coiled-coil region" evidence="13">
    <location>
        <begin position="201"/>
        <end position="235"/>
    </location>
</feature>
<evidence type="ECO:0000313" key="17">
    <source>
        <dbReference type="Proteomes" id="UP001165085"/>
    </source>
</evidence>
<protein>
    <recommendedName>
        <fullName evidence="2">Voltage-gated hydrogen channel 1</fullName>
    </recommendedName>
    <alternativeName>
        <fullName evidence="12">Hydrogen voltage-gated channel 1</fullName>
    </alternativeName>
</protein>
<dbReference type="InterPro" id="IPR031846">
    <property type="entry name" value="Hvcn1"/>
</dbReference>
<dbReference type="PANTHER" id="PTHR46480">
    <property type="entry name" value="F20B24.22"/>
    <property type="match status" value="1"/>
</dbReference>
<dbReference type="SUPFAM" id="SSF81324">
    <property type="entry name" value="Voltage-gated potassium channels"/>
    <property type="match status" value="1"/>
</dbReference>
<keyword evidence="9" id="KW-0406">Ion transport</keyword>
<dbReference type="AlphaFoldDB" id="A0A9W7BZR7"/>
<evidence type="ECO:0000256" key="1">
    <source>
        <dbReference type="ARBA" id="ARBA00004651"/>
    </source>
</evidence>
<name>A0A9W7BZR7_9STRA</name>
<gene>
    <name evidence="16" type="ORF">TrST_g6407</name>
</gene>
<dbReference type="PANTHER" id="PTHR46480:SF1">
    <property type="entry name" value="VOLTAGE-GATED HYDROGEN CHANNEL 1"/>
    <property type="match status" value="1"/>
</dbReference>
<dbReference type="OrthoDB" id="427456at2759"/>
<keyword evidence="8 13" id="KW-0175">Coiled coil</keyword>
<dbReference type="InterPro" id="IPR005821">
    <property type="entry name" value="Ion_trans_dom"/>
</dbReference>
<dbReference type="Proteomes" id="UP001165085">
    <property type="component" value="Unassembled WGS sequence"/>
</dbReference>